<evidence type="ECO:0000313" key="2">
    <source>
        <dbReference type="EMBL" id="MBW0588920.1"/>
    </source>
</evidence>
<accession>A0A9Q3Q973</accession>
<proteinExistence type="predicted"/>
<keyword evidence="3" id="KW-1185">Reference proteome</keyword>
<protein>
    <submittedName>
        <fullName evidence="2">Uncharacterized protein</fullName>
    </submittedName>
</protein>
<evidence type="ECO:0000256" key="1">
    <source>
        <dbReference type="SAM" id="MobiDB-lite"/>
    </source>
</evidence>
<comment type="caution">
    <text evidence="2">The sequence shown here is derived from an EMBL/GenBank/DDBJ whole genome shotgun (WGS) entry which is preliminary data.</text>
</comment>
<name>A0A9Q3Q973_9BASI</name>
<dbReference type="Proteomes" id="UP000765509">
    <property type="component" value="Unassembled WGS sequence"/>
</dbReference>
<reference evidence="2" key="1">
    <citation type="submission" date="2021-03" db="EMBL/GenBank/DDBJ databases">
        <title>Draft genome sequence of rust myrtle Austropuccinia psidii MF-1, a brazilian biotype.</title>
        <authorList>
            <person name="Quecine M.C."/>
            <person name="Pachon D.M.R."/>
            <person name="Bonatelli M.L."/>
            <person name="Correr F.H."/>
            <person name="Franceschini L.M."/>
            <person name="Leite T.F."/>
            <person name="Margarido G.R.A."/>
            <person name="Almeida C.A."/>
            <person name="Ferrarezi J.A."/>
            <person name="Labate C.A."/>
        </authorList>
    </citation>
    <scope>NUCLEOTIDE SEQUENCE</scope>
    <source>
        <strain evidence="2">MF-1</strain>
    </source>
</reference>
<evidence type="ECO:0000313" key="3">
    <source>
        <dbReference type="Proteomes" id="UP000765509"/>
    </source>
</evidence>
<dbReference type="EMBL" id="AVOT02132279">
    <property type="protein sequence ID" value="MBW0588920.1"/>
    <property type="molecule type" value="Genomic_DNA"/>
</dbReference>
<feature type="region of interest" description="Disordered" evidence="1">
    <location>
        <begin position="79"/>
        <end position="101"/>
    </location>
</feature>
<gene>
    <name evidence="2" type="ORF">O181_128635</name>
</gene>
<feature type="non-terminal residue" evidence="2">
    <location>
        <position position="1"/>
    </location>
</feature>
<organism evidence="2 3">
    <name type="scientific">Austropuccinia psidii MF-1</name>
    <dbReference type="NCBI Taxonomy" id="1389203"/>
    <lineage>
        <taxon>Eukaryota</taxon>
        <taxon>Fungi</taxon>
        <taxon>Dikarya</taxon>
        <taxon>Basidiomycota</taxon>
        <taxon>Pucciniomycotina</taxon>
        <taxon>Pucciniomycetes</taxon>
        <taxon>Pucciniales</taxon>
        <taxon>Sphaerophragmiaceae</taxon>
        <taxon>Austropuccinia</taxon>
    </lineage>
</organism>
<sequence length="101" mass="11126">ALLNAVALLEFIGDDILISTCGEGPVLRANYSASGHKWELPLYSRLLARAIHISFSPNPSPAKSIETINIPTFSEMTLDPKNKKISNPKRKMNTDTLDFKA</sequence>
<dbReference type="OrthoDB" id="8053277at2759"/>
<dbReference type="AlphaFoldDB" id="A0A9Q3Q973"/>